<dbReference type="GO" id="GO:0071555">
    <property type="term" value="P:cell wall organization"/>
    <property type="evidence" value="ECO:0007669"/>
    <property type="project" value="TreeGrafter"/>
</dbReference>
<evidence type="ECO:0000256" key="1">
    <source>
        <dbReference type="ARBA" id="ARBA00004370"/>
    </source>
</evidence>
<evidence type="ECO:0000259" key="3">
    <source>
        <dbReference type="Pfam" id="PF00905"/>
    </source>
</evidence>
<comment type="subcellular location">
    <subcellularLocation>
        <location evidence="1">Membrane</location>
    </subcellularLocation>
</comment>
<dbReference type="SUPFAM" id="SSF56601">
    <property type="entry name" value="beta-lactamase/transpeptidase-like"/>
    <property type="match status" value="1"/>
</dbReference>
<accession>A0A381YF45</accession>
<dbReference type="SUPFAM" id="SSF56519">
    <property type="entry name" value="Penicillin binding protein dimerisation domain"/>
    <property type="match status" value="1"/>
</dbReference>
<dbReference type="PANTHER" id="PTHR30627:SF1">
    <property type="entry name" value="PEPTIDOGLYCAN D,D-TRANSPEPTIDASE FTSI"/>
    <property type="match status" value="1"/>
</dbReference>
<dbReference type="InterPro" id="IPR050515">
    <property type="entry name" value="Beta-lactam/transpept"/>
</dbReference>
<feature type="domain" description="Penicillin-binding protein transpeptidase" evidence="3">
    <location>
        <begin position="252"/>
        <end position="561"/>
    </location>
</feature>
<dbReference type="EMBL" id="UINC01018098">
    <property type="protein sequence ID" value="SVA75688.1"/>
    <property type="molecule type" value="Genomic_DNA"/>
</dbReference>
<evidence type="ECO:0000313" key="5">
    <source>
        <dbReference type="EMBL" id="SVA75688.1"/>
    </source>
</evidence>
<reference evidence="5" key="1">
    <citation type="submission" date="2018-05" db="EMBL/GenBank/DDBJ databases">
        <authorList>
            <person name="Lanie J.A."/>
            <person name="Ng W.-L."/>
            <person name="Kazmierczak K.M."/>
            <person name="Andrzejewski T.M."/>
            <person name="Davidsen T.M."/>
            <person name="Wayne K.J."/>
            <person name="Tettelin H."/>
            <person name="Glass J.I."/>
            <person name="Rusch D."/>
            <person name="Podicherti R."/>
            <person name="Tsui H.-C.T."/>
            <person name="Winkler M.E."/>
        </authorList>
    </citation>
    <scope>NUCLEOTIDE SEQUENCE</scope>
</reference>
<dbReference type="InterPro" id="IPR036138">
    <property type="entry name" value="PBP_dimer_sf"/>
</dbReference>
<keyword evidence="2" id="KW-0472">Membrane</keyword>
<dbReference type="AlphaFoldDB" id="A0A381YF45"/>
<dbReference type="InterPro" id="IPR005311">
    <property type="entry name" value="PBP_dimer"/>
</dbReference>
<dbReference type="Gene3D" id="3.90.1310.10">
    <property type="entry name" value="Penicillin-binding protein 2a (Domain 2)"/>
    <property type="match status" value="1"/>
</dbReference>
<name>A0A381YF45_9ZZZZ</name>
<evidence type="ECO:0000256" key="2">
    <source>
        <dbReference type="ARBA" id="ARBA00023136"/>
    </source>
</evidence>
<dbReference type="Gene3D" id="3.30.450.330">
    <property type="match status" value="1"/>
</dbReference>
<evidence type="ECO:0008006" key="6">
    <source>
        <dbReference type="Google" id="ProtNLM"/>
    </source>
</evidence>
<proteinExistence type="predicted"/>
<sequence length="582" mass="64718">MSNNKKPKSSSFRNVVKVRLIFVSGLLLLFAVSLIARLANLQIAQHKTLLAKSEKQPHHGNLKTYLGRGTIFDRNGNELATNLMVESVFVVPQEVRDRKYTSKVLASALGQNYDRVYKEVSSNKQFAWIKRKASTDEIIHLKKAALSGVRFRSEQKRFYPKRELAANVIGFVGTDDYGLAGIEQTYQGKLKGMVYSQPIEQDGRGRNIQNLGSLSRSNLGNYDLMLTLDEVIQFTAEYHLTKQVERYKADSGMAVVMNPNSGEIYAMANVPQFNPNNYNKFTPETRKNNTVVSSYEPGSIFKPIVAAAALDNGIAQPHDKFFCENGSFKIGGKNIGEASNHKYGSLSMQEIIAKSSNIGAIKIAQKLGKDSFYEYIRKFGFGEKTNIRLPGVSSGLLGKRKNWNERSLASISFGQEIAVTPLQMVVALSAIANGGTLMEPHIAKALMRDGKIIKEIKPKKIRRVISEKTSRQMMEILKFVVENGTGKKAAIDGFEVAGKTGTAQKYITETQSYSKTEFISSFIGYAPADNPRLAILVMIDNPKGRHWGGVVAAPVFVKIVEKSLRHLNVTSRKERIFILDRA</sequence>
<dbReference type="Pfam" id="PF00905">
    <property type="entry name" value="Transpeptidase"/>
    <property type="match status" value="1"/>
</dbReference>
<dbReference type="Pfam" id="PF03717">
    <property type="entry name" value="PBP_dimer"/>
    <property type="match status" value="1"/>
</dbReference>
<organism evidence="5">
    <name type="scientific">marine metagenome</name>
    <dbReference type="NCBI Taxonomy" id="408172"/>
    <lineage>
        <taxon>unclassified sequences</taxon>
        <taxon>metagenomes</taxon>
        <taxon>ecological metagenomes</taxon>
    </lineage>
</organism>
<feature type="domain" description="Penicillin-binding protein dimerisation" evidence="4">
    <location>
        <begin position="67"/>
        <end position="210"/>
    </location>
</feature>
<dbReference type="Gene3D" id="3.40.710.10">
    <property type="entry name" value="DD-peptidase/beta-lactamase superfamily"/>
    <property type="match status" value="1"/>
</dbReference>
<dbReference type="InterPro" id="IPR001460">
    <property type="entry name" value="PCN-bd_Tpept"/>
</dbReference>
<evidence type="ECO:0000259" key="4">
    <source>
        <dbReference type="Pfam" id="PF03717"/>
    </source>
</evidence>
<protein>
    <recommendedName>
        <fullName evidence="6">Penicillin-binding protein transpeptidase domain-containing protein</fullName>
    </recommendedName>
</protein>
<dbReference type="InterPro" id="IPR012338">
    <property type="entry name" value="Beta-lactam/transpept-like"/>
</dbReference>
<dbReference type="GO" id="GO:0008658">
    <property type="term" value="F:penicillin binding"/>
    <property type="evidence" value="ECO:0007669"/>
    <property type="project" value="InterPro"/>
</dbReference>
<dbReference type="PANTHER" id="PTHR30627">
    <property type="entry name" value="PEPTIDOGLYCAN D,D-TRANSPEPTIDASE"/>
    <property type="match status" value="1"/>
</dbReference>
<dbReference type="GO" id="GO:0005886">
    <property type="term" value="C:plasma membrane"/>
    <property type="evidence" value="ECO:0007669"/>
    <property type="project" value="TreeGrafter"/>
</dbReference>
<gene>
    <name evidence="5" type="ORF">METZ01_LOCUS128542</name>
</gene>